<evidence type="ECO:0000256" key="3">
    <source>
        <dbReference type="ARBA" id="ARBA00022729"/>
    </source>
</evidence>
<evidence type="ECO:0000313" key="8">
    <source>
        <dbReference type="EMBL" id="EGJ71855.1"/>
    </source>
</evidence>
<dbReference type="Pfam" id="PF08842">
    <property type="entry name" value="Mfa2"/>
    <property type="match status" value="1"/>
</dbReference>
<dbReference type="PROSITE" id="PS51257">
    <property type="entry name" value="PROKAR_LIPOPROTEIN"/>
    <property type="match status" value="1"/>
</dbReference>
<dbReference type="STRING" id="679937.Bcop_1663"/>
<keyword evidence="7" id="KW-0449">Lipoprotein</keyword>
<accession>F3ZQY2</accession>
<keyword evidence="5" id="KW-0564">Palmitate</keyword>
<keyword evidence="6" id="KW-0998">Cell outer membrane</keyword>
<protein>
    <recommendedName>
        <fullName evidence="10">Lipoprotein</fullName>
    </recommendedName>
</protein>
<organism evidence="8 9">
    <name type="scientific">Bacteroides coprosuis DSM 18011</name>
    <dbReference type="NCBI Taxonomy" id="679937"/>
    <lineage>
        <taxon>Bacteria</taxon>
        <taxon>Pseudomonadati</taxon>
        <taxon>Bacteroidota</taxon>
        <taxon>Bacteroidia</taxon>
        <taxon>Bacteroidales</taxon>
        <taxon>Bacteroidaceae</taxon>
        <taxon>Bacteroides</taxon>
    </lineage>
</organism>
<dbReference type="Proteomes" id="UP000018439">
    <property type="component" value="Chromosome"/>
</dbReference>
<evidence type="ECO:0000256" key="2">
    <source>
        <dbReference type="ARBA" id="ARBA00007248"/>
    </source>
</evidence>
<evidence type="ECO:0008006" key="10">
    <source>
        <dbReference type="Google" id="ProtNLM"/>
    </source>
</evidence>
<comment type="similarity">
    <text evidence="2">Belongs to the bacteroidetes fimbrillin superfamily. FimB/Mfa2 family.</text>
</comment>
<reference evidence="8 9" key="1">
    <citation type="journal article" date="2011" name="Stand. Genomic Sci.">
        <title>Non-contiguous finished genome sequence of Bacteroides coprosuis type strain (PC139).</title>
        <authorList>
            <person name="Land M."/>
            <person name="Held B."/>
            <person name="Gronow S."/>
            <person name="Abt B."/>
            <person name="Lucas S."/>
            <person name="Del Rio T.G."/>
            <person name="Nolan M."/>
            <person name="Tice H."/>
            <person name="Cheng J.F."/>
            <person name="Pitluck S."/>
            <person name="Liolios K."/>
            <person name="Pagani I."/>
            <person name="Ivanova N."/>
            <person name="Mavromatis K."/>
            <person name="Mikhailova N."/>
            <person name="Pati A."/>
            <person name="Tapia R."/>
            <person name="Han C."/>
            <person name="Goodwin L."/>
            <person name="Chen A."/>
            <person name="Palaniappan K."/>
            <person name="Hauser L."/>
            <person name="Brambilla E.M."/>
            <person name="Rohde M."/>
            <person name="Goker M."/>
            <person name="Detter J.C."/>
            <person name="Woyke T."/>
            <person name="Bristow J."/>
            <person name="Eisen J.A."/>
            <person name="Markowitz V."/>
            <person name="Hugenholtz P."/>
            <person name="Kyrpides N.C."/>
            <person name="Klenk H.P."/>
            <person name="Lapidus A."/>
        </authorList>
    </citation>
    <scope>NUCLEOTIDE SEQUENCE</scope>
    <source>
        <strain evidence="8 9">DSM 18011</strain>
    </source>
</reference>
<comment type="subcellular location">
    <subcellularLocation>
        <location evidence="1">Cell outer membrane</location>
    </subcellularLocation>
</comment>
<evidence type="ECO:0000256" key="5">
    <source>
        <dbReference type="ARBA" id="ARBA00023139"/>
    </source>
</evidence>
<evidence type="ECO:0000256" key="4">
    <source>
        <dbReference type="ARBA" id="ARBA00023136"/>
    </source>
</evidence>
<proteinExistence type="inferred from homology"/>
<name>F3ZQY2_9BACE</name>
<dbReference type="GO" id="GO:0009279">
    <property type="term" value="C:cell outer membrane"/>
    <property type="evidence" value="ECO:0007669"/>
    <property type="project" value="UniProtKB-SubCell"/>
</dbReference>
<dbReference type="Gene3D" id="2.60.40.2100">
    <property type="match status" value="1"/>
</dbReference>
<sequence length="292" mass="34033">MKKNYLLLCCLIALLGSCITEKPSTDCLEKVTLQFIYKADGTRNVVEKYLNCAMLLVYNENDQLVFQKSISSEELTKEHQFSMYLPIGHYNIVCWGNSNKYTTFCNVENRKTALVSCPSFVKGESIPTNDHLYYTSKSLEVEYKKENQYSLEFTSAHIDIDVFVRGTESDPYIELDNVMPQYNIHMEEAQPFTAKYTPDVYYCGEFKCFRSTLAVFRFQERCPLILRVYIKEKQDPIEIKMSDVLKESEDSRPIATRQEAKVSVFVDYNENNLSIYTQVSDWDEEFVIPEIE</sequence>
<gene>
    <name evidence="8" type="ORF">Bcop_1663</name>
</gene>
<dbReference type="HOGENOM" id="CLU_958619_0_0_10"/>
<dbReference type="InterPro" id="IPR014941">
    <property type="entry name" value="FimB/Mfa2/Mfa3"/>
</dbReference>
<evidence type="ECO:0000256" key="7">
    <source>
        <dbReference type="ARBA" id="ARBA00023288"/>
    </source>
</evidence>
<dbReference type="AlphaFoldDB" id="F3ZQY2"/>
<evidence type="ECO:0000256" key="6">
    <source>
        <dbReference type="ARBA" id="ARBA00023237"/>
    </source>
</evidence>
<keyword evidence="4" id="KW-0472">Membrane</keyword>
<evidence type="ECO:0000256" key="1">
    <source>
        <dbReference type="ARBA" id="ARBA00004442"/>
    </source>
</evidence>
<keyword evidence="3" id="KW-0732">Signal</keyword>
<dbReference type="EMBL" id="CM001167">
    <property type="protein sequence ID" value="EGJ71855.1"/>
    <property type="molecule type" value="Genomic_DNA"/>
</dbReference>
<dbReference type="eggNOG" id="ENOG502ZAYR">
    <property type="taxonomic scope" value="Bacteria"/>
</dbReference>
<evidence type="ECO:0000313" key="9">
    <source>
        <dbReference type="Proteomes" id="UP000018439"/>
    </source>
</evidence>
<keyword evidence="9" id="KW-1185">Reference proteome</keyword>